<evidence type="ECO:0000256" key="1">
    <source>
        <dbReference type="SAM" id="MobiDB-lite"/>
    </source>
</evidence>
<gene>
    <name evidence="2" type="ORF">JOE21_003583</name>
</gene>
<dbReference type="Proteomes" id="UP001185012">
    <property type="component" value="Unassembled WGS sequence"/>
</dbReference>
<dbReference type="EMBL" id="JAVDQG010000010">
    <property type="protein sequence ID" value="MDR6227560.1"/>
    <property type="molecule type" value="Genomic_DNA"/>
</dbReference>
<keyword evidence="3" id="KW-1185">Reference proteome</keyword>
<evidence type="ECO:0000313" key="2">
    <source>
        <dbReference type="EMBL" id="MDR6227560.1"/>
    </source>
</evidence>
<evidence type="ECO:0008006" key="4">
    <source>
        <dbReference type="Google" id="ProtNLM"/>
    </source>
</evidence>
<name>A0ABU1IUX9_9BACL</name>
<accession>A0ABU1IUX9</accession>
<reference evidence="2 3" key="1">
    <citation type="submission" date="2023-07" db="EMBL/GenBank/DDBJ databases">
        <title>Genomic Encyclopedia of Type Strains, Phase IV (KMG-IV): sequencing the most valuable type-strain genomes for metagenomic binning, comparative biology and taxonomic classification.</title>
        <authorList>
            <person name="Goeker M."/>
        </authorList>
    </citation>
    <scope>NUCLEOTIDE SEQUENCE [LARGE SCALE GENOMIC DNA]</scope>
    <source>
        <strain evidence="2 3">DSM 45903</strain>
    </source>
</reference>
<proteinExistence type="predicted"/>
<evidence type="ECO:0000313" key="3">
    <source>
        <dbReference type="Proteomes" id="UP001185012"/>
    </source>
</evidence>
<sequence length="53" mass="5870">MAHMTAGQVHKHLKDNPDRALEADNLESVCAACHNQLHPEKAGGKARRKRKAQ</sequence>
<dbReference type="RefSeq" id="WP_309868642.1">
    <property type="nucleotide sequence ID" value="NZ_JAVDQG010000010.1"/>
</dbReference>
<protein>
    <recommendedName>
        <fullName evidence="4">HNH domain-containing protein</fullName>
    </recommendedName>
</protein>
<feature type="region of interest" description="Disordered" evidence="1">
    <location>
        <begin position="1"/>
        <end position="20"/>
    </location>
</feature>
<organism evidence="2 3">
    <name type="scientific">Desmospora profundinema</name>
    <dbReference type="NCBI Taxonomy" id="1571184"/>
    <lineage>
        <taxon>Bacteria</taxon>
        <taxon>Bacillati</taxon>
        <taxon>Bacillota</taxon>
        <taxon>Bacilli</taxon>
        <taxon>Bacillales</taxon>
        <taxon>Thermoactinomycetaceae</taxon>
        <taxon>Desmospora</taxon>
    </lineage>
</organism>
<comment type="caution">
    <text evidence="2">The sequence shown here is derived from an EMBL/GenBank/DDBJ whole genome shotgun (WGS) entry which is preliminary data.</text>
</comment>